<evidence type="ECO:0000313" key="6">
    <source>
        <dbReference type="Proteomes" id="UP000646484"/>
    </source>
</evidence>
<sequence>MIKVLFIRVPSDEMYDEVFTSLQDKVSEECLVEAGSFRNKGVVIRRVLGEALTVFALRKYFGMPFGSYRFARGEKGKPFVAEREGVFFNISHSGIYVVCAVSDGEIGVDIEKRSKARMEVAGRFFHAREVRELEVASGVEQDKLFYDYWSVKESFLKYTGTGLTRPLNSFVVRFSDGKISLSEGTRELPLYVYPCLIDTGYACYVCGEYNEKPALCAVSLQELIC</sequence>
<dbReference type="PANTHER" id="PTHR12215:SF10">
    <property type="entry name" value="L-AMINOADIPATE-SEMIALDEHYDE DEHYDROGENASE-PHOSPHOPANTETHEINYL TRANSFERASE"/>
    <property type="match status" value="1"/>
</dbReference>
<gene>
    <name evidence="5" type="ORF">H8S64_00405</name>
</gene>
<protein>
    <submittedName>
        <fullName evidence="5">4'-phosphopantetheinyl transferase superfamily protein</fullName>
    </submittedName>
</protein>
<evidence type="ECO:0000259" key="3">
    <source>
        <dbReference type="Pfam" id="PF01648"/>
    </source>
</evidence>
<dbReference type="PANTHER" id="PTHR12215">
    <property type="entry name" value="PHOSPHOPANTETHEINE TRANSFERASE"/>
    <property type="match status" value="1"/>
</dbReference>
<comment type="similarity">
    <text evidence="1">Belongs to the P-Pant transferase superfamily. Gsp/Sfp/HetI/AcpT family.</text>
</comment>
<keyword evidence="2 5" id="KW-0808">Transferase</keyword>
<evidence type="ECO:0000259" key="4">
    <source>
        <dbReference type="Pfam" id="PF22624"/>
    </source>
</evidence>
<feature type="domain" description="4'-phosphopantetheinyl transferase" evidence="3">
    <location>
        <begin position="106"/>
        <end position="186"/>
    </location>
</feature>
<evidence type="ECO:0000256" key="2">
    <source>
        <dbReference type="ARBA" id="ARBA00022679"/>
    </source>
</evidence>
<dbReference type="InterPro" id="IPR055066">
    <property type="entry name" value="AASDHPPT_N"/>
</dbReference>
<dbReference type="InterPro" id="IPR050559">
    <property type="entry name" value="P-Pant_transferase_sf"/>
</dbReference>
<dbReference type="InterPro" id="IPR037143">
    <property type="entry name" value="4-PPantetheinyl_Trfase_dom_sf"/>
</dbReference>
<comment type="caution">
    <text evidence="5">The sequence shown here is derived from an EMBL/GenBank/DDBJ whole genome shotgun (WGS) entry which is preliminary data.</text>
</comment>
<accession>A0ABR7CV93</accession>
<dbReference type="Gene3D" id="3.90.470.20">
    <property type="entry name" value="4'-phosphopantetheinyl transferase domain"/>
    <property type="match status" value="2"/>
</dbReference>
<evidence type="ECO:0000313" key="5">
    <source>
        <dbReference type="EMBL" id="MBC5619552.1"/>
    </source>
</evidence>
<dbReference type="InterPro" id="IPR008278">
    <property type="entry name" value="4-PPantetheinyl_Trfase_dom"/>
</dbReference>
<name>A0ABR7CV93_9BACT</name>
<dbReference type="GO" id="GO:0016740">
    <property type="term" value="F:transferase activity"/>
    <property type="evidence" value="ECO:0007669"/>
    <property type="project" value="UniProtKB-KW"/>
</dbReference>
<dbReference type="Proteomes" id="UP000646484">
    <property type="component" value="Unassembled WGS sequence"/>
</dbReference>
<evidence type="ECO:0000256" key="1">
    <source>
        <dbReference type="ARBA" id="ARBA00010990"/>
    </source>
</evidence>
<keyword evidence="6" id="KW-1185">Reference proteome</keyword>
<dbReference type="EMBL" id="JACOOH010000001">
    <property type="protein sequence ID" value="MBC5619552.1"/>
    <property type="molecule type" value="Genomic_DNA"/>
</dbReference>
<feature type="domain" description="4'-phosphopantetheinyl transferase N-terminal" evidence="4">
    <location>
        <begin position="36"/>
        <end position="101"/>
    </location>
</feature>
<proteinExistence type="inferred from homology"/>
<dbReference type="Pfam" id="PF01648">
    <property type="entry name" value="ACPS"/>
    <property type="match status" value="1"/>
</dbReference>
<dbReference type="SUPFAM" id="SSF56214">
    <property type="entry name" value="4'-phosphopantetheinyl transferase"/>
    <property type="match status" value="2"/>
</dbReference>
<reference evidence="5 6" key="1">
    <citation type="submission" date="2020-08" db="EMBL/GenBank/DDBJ databases">
        <title>Genome public.</title>
        <authorList>
            <person name="Liu C."/>
            <person name="Sun Q."/>
        </authorList>
    </citation>
    <scope>NUCLEOTIDE SEQUENCE [LARGE SCALE GENOMIC DNA]</scope>
    <source>
        <strain evidence="5 6">NSJ-56</strain>
    </source>
</reference>
<organism evidence="5 6">
    <name type="scientific">Butyricimonas hominis</name>
    <dbReference type="NCBI Taxonomy" id="2763032"/>
    <lineage>
        <taxon>Bacteria</taxon>
        <taxon>Pseudomonadati</taxon>
        <taxon>Bacteroidota</taxon>
        <taxon>Bacteroidia</taxon>
        <taxon>Bacteroidales</taxon>
        <taxon>Odoribacteraceae</taxon>
        <taxon>Butyricimonas</taxon>
    </lineage>
</organism>
<dbReference type="Pfam" id="PF22624">
    <property type="entry name" value="AASDHPPT_N"/>
    <property type="match status" value="1"/>
</dbReference>
<dbReference type="RefSeq" id="WP_186974552.1">
    <property type="nucleotide sequence ID" value="NZ_JACOOH010000001.1"/>
</dbReference>